<keyword evidence="2" id="KW-1185">Reference proteome</keyword>
<gene>
    <name evidence="1" type="ORF">H5410_049279</name>
</gene>
<comment type="caution">
    <text evidence="1">The sequence shown here is derived from an EMBL/GenBank/DDBJ whole genome shotgun (WGS) entry which is preliminary data.</text>
</comment>
<reference evidence="1 2" key="1">
    <citation type="submission" date="2020-09" db="EMBL/GenBank/DDBJ databases">
        <title>De no assembly of potato wild relative species, Solanum commersonii.</title>
        <authorList>
            <person name="Cho K."/>
        </authorList>
    </citation>
    <scope>NUCLEOTIDE SEQUENCE [LARGE SCALE GENOMIC DNA]</scope>
    <source>
        <strain evidence="1">LZ3.2</strain>
        <tissue evidence="1">Leaf</tissue>
    </source>
</reference>
<evidence type="ECO:0000313" key="1">
    <source>
        <dbReference type="EMBL" id="KAG5588845.1"/>
    </source>
</evidence>
<protein>
    <submittedName>
        <fullName evidence="1">Uncharacterized protein</fullName>
    </submittedName>
</protein>
<dbReference type="AlphaFoldDB" id="A0A9J5XLW1"/>
<dbReference type="Proteomes" id="UP000824120">
    <property type="component" value="Chromosome 9"/>
</dbReference>
<organism evidence="1 2">
    <name type="scientific">Solanum commersonii</name>
    <name type="common">Commerson's wild potato</name>
    <name type="synonym">Commerson's nightshade</name>
    <dbReference type="NCBI Taxonomy" id="4109"/>
    <lineage>
        <taxon>Eukaryota</taxon>
        <taxon>Viridiplantae</taxon>
        <taxon>Streptophyta</taxon>
        <taxon>Embryophyta</taxon>
        <taxon>Tracheophyta</taxon>
        <taxon>Spermatophyta</taxon>
        <taxon>Magnoliopsida</taxon>
        <taxon>eudicotyledons</taxon>
        <taxon>Gunneridae</taxon>
        <taxon>Pentapetalae</taxon>
        <taxon>asterids</taxon>
        <taxon>lamiids</taxon>
        <taxon>Solanales</taxon>
        <taxon>Solanaceae</taxon>
        <taxon>Solanoideae</taxon>
        <taxon>Solaneae</taxon>
        <taxon>Solanum</taxon>
    </lineage>
</organism>
<dbReference type="EMBL" id="JACXVP010000009">
    <property type="protein sequence ID" value="KAG5588845.1"/>
    <property type="molecule type" value="Genomic_DNA"/>
</dbReference>
<accession>A0A9J5XLW1</accession>
<proteinExistence type="predicted"/>
<sequence>MVDTTIARPLANYHSSVWGDYFLFYTPQLTGHYGYKVIRRVTDYRTQVRYIGLQGVEAASGKVLLRHPKSRKSMATLV</sequence>
<name>A0A9J5XLW1_SOLCO</name>
<evidence type="ECO:0000313" key="2">
    <source>
        <dbReference type="Proteomes" id="UP000824120"/>
    </source>
</evidence>